<dbReference type="Gene3D" id="1.10.1740.10">
    <property type="match status" value="1"/>
</dbReference>
<keyword evidence="8" id="KW-1185">Reference proteome</keyword>
<dbReference type="InterPro" id="IPR039425">
    <property type="entry name" value="RNA_pol_sigma-70-like"/>
</dbReference>
<dbReference type="PANTHER" id="PTHR43133">
    <property type="entry name" value="RNA POLYMERASE ECF-TYPE SIGMA FACTO"/>
    <property type="match status" value="1"/>
</dbReference>
<evidence type="ECO:0000259" key="6">
    <source>
        <dbReference type="Pfam" id="PF08281"/>
    </source>
</evidence>
<evidence type="ECO:0000256" key="2">
    <source>
        <dbReference type="ARBA" id="ARBA00023015"/>
    </source>
</evidence>
<dbReference type="PANTHER" id="PTHR43133:SF60">
    <property type="entry name" value="RNA POLYMERASE SIGMA FACTOR SIGV"/>
    <property type="match status" value="1"/>
</dbReference>
<dbReference type="InterPro" id="IPR013249">
    <property type="entry name" value="RNA_pol_sigma70_r4_t2"/>
</dbReference>
<evidence type="ECO:0000313" key="7">
    <source>
        <dbReference type="EMBL" id="ARF15708.1"/>
    </source>
</evidence>
<evidence type="ECO:0000256" key="3">
    <source>
        <dbReference type="ARBA" id="ARBA00023082"/>
    </source>
</evidence>
<evidence type="ECO:0000313" key="8">
    <source>
        <dbReference type="Proteomes" id="UP000192486"/>
    </source>
</evidence>
<comment type="similarity">
    <text evidence="1">Belongs to the sigma-70 factor family. ECF subfamily.</text>
</comment>
<dbReference type="InterPro" id="IPR014284">
    <property type="entry name" value="RNA_pol_sigma-70_dom"/>
</dbReference>
<accession>A0ABM6JZK6</accession>
<evidence type="ECO:0000259" key="5">
    <source>
        <dbReference type="Pfam" id="PF04542"/>
    </source>
</evidence>
<name>A0ABM6JZK6_SPOUR</name>
<feature type="domain" description="RNA polymerase sigma-70 region 2" evidence="5">
    <location>
        <begin position="17"/>
        <end position="80"/>
    </location>
</feature>
<keyword evidence="3" id="KW-0731">Sigma factor</keyword>
<dbReference type="SUPFAM" id="SSF88659">
    <property type="entry name" value="Sigma3 and sigma4 domains of RNA polymerase sigma factors"/>
    <property type="match status" value="1"/>
</dbReference>
<dbReference type="SUPFAM" id="SSF88946">
    <property type="entry name" value="Sigma2 domain of RNA polymerase sigma factors"/>
    <property type="match status" value="1"/>
</dbReference>
<keyword evidence="2" id="KW-0805">Transcription regulation</keyword>
<dbReference type="InterPro" id="IPR007627">
    <property type="entry name" value="RNA_pol_sigma70_r2"/>
</dbReference>
<evidence type="ECO:0000256" key="1">
    <source>
        <dbReference type="ARBA" id="ARBA00010641"/>
    </source>
</evidence>
<dbReference type="InterPro" id="IPR036388">
    <property type="entry name" value="WH-like_DNA-bd_sf"/>
</dbReference>
<protein>
    <submittedName>
        <fullName evidence="7">RNA polymerase subunit sigma-70</fullName>
    </submittedName>
</protein>
<organism evidence="7 8">
    <name type="scientific">Sporosarcina ureae</name>
    <dbReference type="NCBI Taxonomy" id="1571"/>
    <lineage>
        <taxon>Bacteria</taxon>
        <taxon>Bacillati</taxon>
        <taxon>Bacillota</taxon>
        <taxon>Bacilli</taxon>
        <taxon>Bacillales</taxon>
        <taxon>Caryophanaceae</taxon>
        <taxon>Sporosarcina</taxon>
    </lineage>
</organism>
<feature type="domain" description="RNA polymerase sigma factor 70 region 4 type 2" evidence="6">
    <location>
        <begin position="104"/>
        <end position="155"/>
    </location>
</feature>
<dbReference type="Proteomes" id="UP000192486">
    <property type="component" value="Chromosome"/>
</dbReference>
<dbReference type="InterPro" id="IPR013324">
    <property type="entry name" value="RNA_pol_sigma_r3/r4-like"/>
</dbReference>
<gene>
    <name evidence="7" type="ORF">SporoS204_07840</name>
</gene>
<dbReference type="Pfam" id="PF04542">
    <property type="entry name" value="Sigma70_r2"/>
    <property type="match status" value="1"/>
</dbReference>
<dbReference type="CDD" id="cd06171">
    <property type="entry name" value="Sigma70_r4"/>
    <property type="match status" value="1"/>
</dbReference>
<dbReference type="NCBIfam" id="TIGR02937">
    <property type="entry name" value="sigma70-ECF"/>
    <property type="match status" value="1"/>
</dbReference>
<keyword evidence="4" id="KW-0804">Transcription</keyword>
<dbReference type="EMBL" id="CP015108">
    <property type="protein sequence ID" value="ARF15708.1"/>
    <property type="molecule type" value="Genomic_DNA"/>
</dbReference>
<evidence type="ECO:0000256" key="4">
    <source>
        <dbReference type="ARBA" id="ARBA00023163"/>
    </source>
</evidence>
<reference evidence="7 8" key="1">
    <citation type="submission" date="2016-04" db="EMBL/GenBank/DDBJ databases">
        <title>Comparative Genomics and Epigenetics of Sporosarcina ureae.</title>
        <authorList>
            <person name="Oliver A.S."/>
            <person name="Cooper K.K."/>
        </authorList>
    </citation>
    <scope>NUCLEOTIDE SEQUENCE [LARGE SCALE GENOMIC DNA]</scope>
    <source>
        <strain evidence="7 8">S204</strain>
    </source>
</reference>
<dbReference type="Gene3D" id="1.10.10.10">
    <property type="entry name" value="Winged helix-like DNA-binding domain superfamily/Winged helix DNA-binding domain"/>
    <property type="match status" value="1"/>
</dbReference>
<proteinExistence type="inferred from homology"/>
<dbReference type="InterPro" id="IPR013325">
    <property type="entry name" value="RNA_pol_sigma_r2"/>
</dbReference>
<dbReference type="Pfam" id="PF08281">
    <property type="entry name" value="Sigma70_r4_2"/>
    <property type="match status" value="1"/>
</dbReference>
<sequence>MTKNIKMEQVEQFLIENQNAHYRLAYSYVKNKENALDIVQDSIFKALKSIHRLEEIKYLKTWFYRILVNTSIDFIRKHQRMMVMDDEVLDGYLPQTEDEPTDIDLLDALDTLSPDEKSLIILRFFEDLKIDEVAAILDENSNTVKTRLYRTLKKLRIEIEKGDLE</sequence>